<evidence type="ECO:0000256" key="2">
    <source>
        <dbReference type="ARBA" id="ARBA00023125"/>
    </source>
</evidence>
<evidence type="ECO:0000313" key="6">
    <source>
        <dbReference type="Proteomes" id="UP001165343"/>
    </source>
</evidence>
<evidence type="ECO:0000256" key="1">
    <source>
        <dbReference type="ARBA" id="ARBA00023015"/>
    </source>
</evidence>
<gene>
    <name evidence="5" type="ORF">LZ519_03010</name>
</gene>
<keyword evidence="6" id="KW-1185">Reference proteome</keyword>
<dbReference type="InterPro" id="IPR012318">
    <property type="entry name" value="HTH_CRP"/>
</dbReference>
<accession>A0ABT0RDG2</accession>
<dbReference type="InterPro" id="IPR036388">
    <property type="entry name" value="WH-like_DNA-bd_sf"/>
</dbReference>
<keyword evidence="3" id="KW-0804">Transcription</keyword>
<dbReference type="RefSeq" id="WP_249867249.1">
    <property type="nucleotide sequence ID" value="NZ_JAMGBC010000001.1"/>
</dbReference>
<dbReference type="Pfam" id="PF13545">
    <property type="entry name" value="HTH_Crp_2"/>
    <property type="match status" value="1"/>
</dbReference>
<dbReference type="InterPro" id="IPR036390">
    <property type="entry name" value="WH_DNA-bd_sf"/>
</dbReference>
<dbReference type="Proteomes" id="UP001165343">
    <property type="component" value="Unassembled WGS sequence"/>
</dbReference>
<dbReference type="Gene3D" id="2.60.120.10">
    <property type="entry name" value="Jelly Rolls"/>
    <property type="match status" value="1"/>
</dbReference>
<feature type="domain" description="HTH crp-type" evidence="4">
    <location>
        <begin position="145"/>
        <end position="219"/>
    </location>
</feature>
<sequence length="239" mass="27228">MITAHLKKLRLRTSISPDEERVIRGLVSETKRFAPDTVLVRTGQQLQVSMLALDGWLFRSKDLPTGERQVLEIHLPGDFADLHGFTLKQLDHDIITVTETIIGFVPHERLTELTNAHPHLTRVYWLSTNIDAAVTREMALSLGQRSALSRMAHLFCELRARLAIIGRTNGASFEFPLTQRELAECLGLTVVHVNRTLQELRRMGLVETANRRLTILDLERLEAVADFDPGYLQLHRRQL</sequence>
<proteinExistence type="predicted"/>
<protein>
    <submittedName>
        <fullName evidence="5">Crp/Fnr family transcriptional regulator</fullName>
    </submittedName>
</protein>
<dbReference type="SMART" id="SM00419">
    <property type="entry name" value="HTH_CRP"/>
    <property type="match status" value="1"/>
</dbReference>
<comment type="caution">
    <text evidence="5">The sequence shown here is derived from an EMBL/GenBank/DDBJ whole genome shotgun (WGS) entry which is preliminary data.</text>
</comment>
<dbReference type="SUPFAM" id="SSF46785">
    <property type="entry name" value="Winged helix' DNA-binding domain"/>
    <property type="match status" value="1"/>
</dbReference>
<evidence type="ECO:0000259" key="4">
    <source>
        <dbReference type="PROSITE" id="PS51063"/>
    </source>
</evidence>
<dbReference type="InterPro" id="IPR000595">
    <property type="entry name" value="cNMP-bd_dom"/>
</dbReference>
<dbReference type="Pfam" id="PF00027">
    <property type="entry name" value="cNMP_binding"/>
    <property type="match status" value="1"/>
</dbReference>
<dbReference type="CDD" id="cd00038">
    <property type="entry name" value="CAP_ED"/>
    <property type="match status" value="1"/>
</dbReference>
<name>A0ABT0RDG2_9SPHN</name>
<dbReference type="PROSITE" id="PS51063">
    <property type="entry name" value="HTH_CRP_2"/>
    <property type="match status" value="1"/>
</dbReference>
<dbReference type="SUPFAM" id="SSF51206">
    <property type="entry name" value="cAMP-binding domain-like"/>
    <property type="match status" value="1"/>
</dbReference>
<dbReference type="EMBL" id="JAMGBC010000001">
    <property type="protein sequence ID" value="MCL6678288.1"/>
    <property type="molecule type" value="Genomic_DNA"/>
</dbReference>
<keyword evidence="2" id="KW-0238">DNA-binding</keyword>
<reference evidence="5" key="1">
    <citation type="submission" date="2022-05" db="EMBL/GenBank/DDBJ databases">
        <authorList>
            <person name="Jo J.-H."/>
            <person name="Im W.-T."/>
        </authorList>
    </citation>
    <scope>NUCLEOTIDE SEQUENCE</scope>
    <source>
        <strain evidence="5">RG327</strain>
    </source>
</reference>
<dbReference type="InterPro" id="IPR018490">
    <property type="entry name" value="cNMP-bd_dom_sf"/>
</dbReference>
<dbReference type="Gene3D" id="1.10.10.10">
    <property type="entry name" value="Winged helix-like DNA-binding domain superfamily/Winged helix DNA-binding domain"/>
    <property type="match status" value="1"/>
</dbReference>
<keyword evidence="1" id="KW-0805">Transcription regulation</keyword>
<organism evidence="5 6">
    <name type="scientific">Sphingomonas anseongensis</name>
    <dbReference type="NCBI Taxonomy" id="2908207"/>
    <lineage>
        <taxon>Bacteria</taxon>
        <taxon>Pseudomonadati</taxon>
        <taxon>Pseudomonadota</taxon>
        <taxon>Alphaproteobacteria</taxon>
        <taxon>Sphingomonadales</taxon>
        <taxon>Sphingomonadaceae</taxon>
        <taxon>Sphingomonas</taxon>
    </lineage>
</organism>
<evidence type="ECO:0000256" key="3">
    <source>
        <dbReference type="ARBA" id="ARBA00023163"/>
    </source>
</evidence>
<evidence type="ECO:0000313" key="5">
    <source>
        <dbReference type="EMBL" id="MCL6678288.1"/>
    </source>
</evidence>
<dbReference type="InterPro" id="IPR014710">
    <property type="entry name" value="RmlC-like_jellyroll"/>
</dbReference>